<dbReference type="Gene3D" id="3.40.30.10">
    <property type="entry name" value="Glutaredoxin"/>
    <property type="match status" value="1"/>
</dbReference>
<evidence type="ECO:0008006" key="3">
    <source>
        <dbReference type="Google" id="ProtNLM"/>
    </source>
</evidence>
<accession>A0ABU0C066</accession>
<dbReference type="PANTHER" id="PTHR13887:SF54">
    <property type="entry name" value="DSBA FAMILY PROTEIN"/>
    <property type="match status" value="1"/>
</dbReference>
<organism evidence="1 2">
    <name type="scientific">Pararhizobium capsulatum DSM 1112</name>
    <dbReference type="NCBI Taxonomy" id="1121113"/>
    <lineage>
        <taxon>Bacteria</taxon>
        <taxon>Pseudomonadati</taxon>
        <taxon>Pseudomonadota</taxon>
        <taxon>Alphaproteobacteria</taxon>
        <taxon>Hyphomicrobiales</taxon>
        <taxon>Rhizobiaceae</taxon>
        <taxon>Rhizobium/Agrobacterium group</taxon>
        <taxon>Pararhizobium</taxon>
    </lineage>
</organism>
<dbReference type="SUPFAM" id="SSF52833">
    <property type="entry name" value="Thioredoxin-like"/>
    <property type="match status" value="1"/>
</dbReference>
<dbReference type="Proteomes" id="UP001230207">
    <property type="component" value="Unassembled WGS sequence"/>
</dbReference>
<proteinExistence type="predicted"/>
<dbReference type="EMBL" id="JAUSVF010000006">
    <property type="protein sequence ID" value="MDQ0323913.1"/>
    <property type="molecule type" value="Genomic_DNA"/>
</dbReference>
<comment type="caution">
    <text evidence="1">The sequence shown here is derived from an EMBL/GenBank/DDBJ whole genome shotgun (WGS) entry which is preliminary data.</text>
</comment>
<name>A0ABU0C066_9HYPH</name>
<dbReference type="InterPro" id="IPR036249">
    <property type="entry name" value="Thioredoxin-like_sf"/>
</dbReference>
<dbReference type="RefSeq" id="WP_307236990.1">
    <property type="nucleotide sequence ID" value="NZ_JAUSVF010000006.1"/>
</dbReference>
<evidence type="ECO:0000313" key="2">
    <source>
        <dbReference type="Proteomes" id="UP001230207"/>
    </source>
</evidence>
<reference evidence="1 2" key="1">
    <citation type="submission" date="2023-07" db="EMBL/GenBank/DDBJ databases">
        <title>Genomic Encyclopedia of Type Strains, Phase IV (KMG-IV): sequencing the most valuable type-strain genomes for metagenomic binning, comparative biology and taxonomic classification.</title>
        <authorList>
            <person name="Goeker M."/>
        </authorList>
    </citation>
    <scope>NUCLEOTIDE SEQUENCE [LARGE SCALE GENOMIC DNA]</scope>
    <source>
        <strain evidence="1 2">DSM 1112</strain>
    </source>
</reference>
<dbReference type="CDD" id="cd03025">
    <property type="entry name" value="DsbA_FrnE_like"/>
    <property type="match status" value="1"/>
</dbReference>
<protein>
    <recommendedName>
        <fullName evidence="3">DSBA-like thioredoxin domain-containing protein</fullName>
    </recommendedName>
</protein>
<dbReference type="PANTHER" id="PTHR13887">
    <property type="entry name" value="GLUTATHIONE S-TRANSFERASE KAPPA"/>
    <property type="match status" value="1"/>
</dbReference>
<gene>
    <name evidence="1" type="ORF">QO002_006120</name>
</gene>
<evidence type="ECO:0000313" key="1">
    <source>
        <dbReference type="EMBL" id="MDQ0323913.1"/>
    </source>
</evidence>
<dbReference type="Gene3D" id="1.10.472.60">
    <property type="entry name" value="putative protein disulfide isomerase domain"/>
    <property type="match status" value="1"/>
</dbReference>
<sequence>MELVLAADPMCSWCYGFGKEMELLLQRRPDASLRIVLGGLRAGATDVLDDAGKQFRLHHWAMVEEVSGVPFNREGLLSRSGFVYDTEPVCRAVVTARILRPEANILKIFRAFQHAFYVDALDTTDGVVLAEVGSRTLSELGHPVSAELFLETWTKQSTLEEAATDFAVARAMGVTSFPTLFLKQGGTLRRVGDGYAPADELEMHLASMAA</sequence>
<keyword evidence="2" id="KW-1185">Reference proteome</keyword>